<dbReference type="AlphaFoldDB" id="A0A6J3IZJ7"/>
<keyword evidence="2" id="KW-1185">Reference proteome</keyword>
<dbReference type="RefSeq" id="XP_032147818.1">
    <property type="nucleotide sequence ID" value="XM_032291927.1"/>
</dbReference>
<evidence type="ECO:0000313" key="2">
    <source>
        <dbReference type="Proteomes" id="UP000504640"/>
    </source>
</evidence>
<reference evidence="3" key="1">
    <citation type="submission" date="2025-08" db="UniProtKB">
        <authorList>
            <consortium name="RefSeq"/>
        </authorList>
    </citation>
    <scope>IDENTIFICATION</scope>
    <source>
        <tissue evidence="3">Blood</tissue>
    </source>
</reference>
<organism evidence="2 3">
    <name type="scientific">Sapajus apella</name>
    <name type="common">Brown-capped capuchin</name>
    <name type="synonym">Cebus apella</name>
    <dbReference type="NCBI Taxonomy" id="9515"/>
    <lineage>
        <taxon>Eukaryota</taxon>
        <taxon>Metazoa</taxon>
        <taxon>Chordata</taxon>
        <taxon>Craniata</taxon>
        <taxon>Vertebrata</taxon>
        <taxon>Euteleostomi</taxon>
        <taxon>Mammalia</taxon>
        <taxon>Eutheria</taxon>
        <taxon>Euarchontoglires</taxon>
        <taxon>Primates</taxon>
        <taxon>Haplorrhini</taxon>
        <taxon>Platyrrhini</taxon>
        <taxon>Cebidae</taxon>
        <taxon>Cebinae</taxon>
        <taxon>Sapajus</taxon>
    </lineage>
</organism>
<gene>
    <name evidence="3" type="primary">LOC116560515</name>
</gene>
<dbReference type="GeneID" id="116560515"/>
<protein>
    <submittedName>
        <fullName evidence="3">F-box/LRR-repeat protein 12-like</fullName>
    </submittedName>
</protein>
<feature type="region of interest" description="Disordered" evidence="1">
    <location>
        <begin position="48"/>
        <end position="71"/>
    </location>
</feature>
<sequence>MRLSDVAPPWPVHGIPVPFPADGRLPVLWLQGPPTPLSAVLMTALGQKPQREAPLPTCGRPEHGAHHQPAQCPEDLELHSCEISIAWLLRQPEPTVLPLL</sequence>
<accession>A0A6J3IZJ7</accession>
<evidence type="ECO:0000256" key="1">
    <source>
        <dbReference type="SAM" id="MobiDB-lite"/>
    </source>
</evidence>
<evidence type="ECO:0000313" key="3">
    <source>
        <dbReference type="RefSeq" id="XP_032147818.1"/>
    </source>
</evidence>
<proteinExistence type="predicted"/>
<name>A0A6J3IZJ7_SAPAP</name>
<dbReference type="Proteomes" id="UP000504640">
    <property type="component" value="Unplaced"/>
</dbReference>